<evidence type="ECO:0000256" key="2">
    <source>
        <dbReference type="ARBA" id="ARBA00022900"/>
    </source>
</evidence>
<feature type="domain" description="Kazal-like" evidence="6">
    <location>
        <begin position="940"/>
        <end position="992"/>
    </location>
</feature>
<dbReference type="PROSITE" id="PS51465">
    <property type="entry name" value="KAZAL_2"/>
    <property type="match status" value="12"/>
</dbReference>
<evidence type="ECO:0000256" key="4">
    <source>
        <dbReference type="SAM" id="MobiDB-lite"/>
    </source>
</evidence>
<keyword evidence="3" id="KW-1015">Disulfide bond</keyword>
<feature type="domain" description="Kazal-like" evidence="6">
    <location>
        <begin position="622"/>
        <end position="673"/>
    </location>
</feature>
<dbReference type="VEuPathDB" id="CryptoDB:ChTU502y2012_408g0180"/>
<keyword evidence="5" id="KW-0732">Signal</keyword>
<dbReference type="GO" id="GO:0005576">
    <property type="term" value="C:extracellular region"/>
    <property type="evidence" value="ECO:0007669"/>
    <property type="project" value="TreeGrafter"/>
</dbReference>
<dbReference type="VEuPathDB" id="CryptoDB:GY17_00001831"/>
<dbReference type="InterPro" id="IPR002350">
    <property type="entry name" value="Kazal_dom"/>
</dbReference>
<accession>A0A0S4TEL4</accession>
<dbReference type="VEuPathDB" id="CryptoDB:CHUDEA4_3550"/>
<dbReference type="Pfam" id="PF07648">
    <property type="entry name" value="Kazal_2"/>
    <property type="match status" value="9"/>
</dbReference>
<dbReference type="Pfam" id="PF00050">
    <property type="entry name" value="Kazal_1"/>
    <property type="match status" value="4"/>
</dbReference>
<dbReference type="InterPro" id="IPR036058">
    <property type="entry name" value="Kazal_dom_sf"/>
</dbReference>
<feature type="signal peptide" evidence="5">
    <location>
        <begin position="1"/>
        <end position="25"/>
    </location>
</feature>
<protein>
    <recommendedName>
        <fullName evidence="6">Kazal-like domain-containing protein</fullName>
    </recommendedName>
</protein>
<evidence type="ECO:0000259" key="6">
    <source>
        <dbReference type="PROSITE" id="PS51465"/>
    </source>
</evidence>
<feature type="domain" description="Kazal-like" evidence="6">
    <location>
        <begin position="474"/>
        <end position="525"/>
    </location>
</feature>
<dbReference type="PROSITE" id="PS51257">
    <property type="entry name" value="PROKAR_LIPOPROTEIN"/>
    <property type="match status" value="1"/>
</dbReference>
<sequence>MERIVFSNLIFAILAGYLISLSACAEKFKYNYTLGNITVNSTTPVYIFPTSSSKKTTTTTAEVTGVGESIPPLGPFDRIRGPDCKTPFVTFDLKLICGSDGKTYDNVSIFRNAQCDNENLEFQHWGRCKGTLSSVKGREQLISKRPYLPQGIVPSPISTTTTTTATTTTTTTTTTTVVAIVDFQEGSPLGPFDRIRGPDCKTPFVTADYRPICGSDGKTYSNVALFRNAQCDDENLDFVHWGECPTEVKPEESTERPPLGPFDRVRGPNCKTPFVTLDLDPICGSDGKTYDNTSIFRNAQCDDENLNFAYWGECTTEVKPEESTERPPLGPFDRVRGPNCKTPFVTLDLDPICGSDGKTYDNTSIFRNAQCDDKNLKFAYWGECTTEVKPEEPIERPPLGPFNRIRGPDCVTPYVTYELNLICGSDGKTYSNISSFRNGQCEDENLEFKRWGECTSEESQPNKKKREDLGTLDRPRGPKCKQDCPKFYDPICSSTGTIYANECYFRNAQCDDEKLGFLHWGVCNSNDADKINGIIFIEESGPFELEPLGPFDRVRGPDCKTVFVDFKYYPICGTNGKTYENVSHFRNAQCDDENLEFRYWGVCFEGYEEYFGNMIPLGPFDRVRGPGCKTPCTKEYNPVCGTNRVTYSNPCEFRNAQCDDVNLEFLHWGKCSKSICNKPAQPSAQPSQAPVVVERRTFNAEEAREPLGPFDRVRGPECRTPCTREFDPVCGTDGITYPNPCEFRNAQCDNSNLEFAYFGECSDESEQHKDLSPVGELNSEFYKYNYDLYRIRGPNCKKPCSSLDSPVYGSDGKEYKNICYLLNAMCDDSTLEHYMARVYNSEEDKKNPPKVIKADLGPFDRKRGPNCKQECSKYYNPVCSSTGTVYANDCYFRNAQCDDEKLKFLHWGVCDSNDADKITAIIFTKDSGPFETLPLGPFDRVRGPDCVTPFVTMDYRPICGSDGKTYTNISHFRNSQCEDSNLEFVHWGKCLTTEENVESPDVTVGGRGLPGPLDRERGPNCKTPCTREYHPICGNDGVTYANPCTFKNAQCDNEGLTALHFGRCNDGDVHLITTTTTKTPGTACSTKPTTSEMARGHLRSVKGTNEEEDGSLPTSTTTKTISESYPKSDEKDEKEEHFMSLMEVLSKTSFNTPEPTITRESTGNCLNPTDLEILFGETSVFFQNLVIVCGRSSLGNGGKTAKCIQSRSFGPNELRISDQCVSCYKESATCGGKKCKSACLTSTCNTKCQKCFEKNCASSLKVCVGTSWLPRPCGLDPFGEIPEGWKVPDPKQSDVAPAK</sequence>
<name>A0A0S4TEL4_CRYHO</name>
<proteinExistence type="predicted"/>
<dbReference type="SUPFAM" id="SSF100895">
    <property type="entry name" value="Kazal-type serine protease inhibitors"/>
    <property type="match status" value="13"/>
</dbReference>
<dbReference type="Gene3D" id="3.30.60.30">
    <property type="match status" value="13"/>
</dbReference>
<dbReference type="SMART" id="SM00280">
    <property type="entry name" value="KAZAL"/>
    <property type="match status" value="13"/>
</dbReference>
<dbReference type="InterPro" id="IPR050653">
    <property type="entry name" value="Prot_Inhib_GrowthFact_Antg"/>
</dbReference>
<evidence type="ECO:0000256" key="1">
    <source>
        <dbReference type="ARBA" id="ARBA00022690"/>
    </source>
</evidence>
<dbReference type="OrthoDB" id="126772at2759"/>
<feature type="domain" description="Kazal-like" evidence="6">
    <location>
        <begin position="334"/>
        <end position="386"/>
    </location>
</feature>
<dbReference type="Proteomes" id="UP000199752">
    <property type="component" value="Chromosome 4"/>
</dbReference>
<keyword evidence="1" id="KW-0646">Protease inhibitor</keyword>
<feature type="region of interest" description="Disordered" evidence="4">
    <location>
        <begin position="1097"/>
        <end position="1134"/>
    </location>
</feature>
<feature type="compositionally biased region" description="Polar residues" evidence="4">
    <location>
        <begin position="1112"/>
        <end position="1125"/>
    </location>
</feature>
<keyword evidence="2" id="KW-0722">Serine protease inhibitor</keyword>
<evidence type="ECO:0000256" key="3">
    <source>
        <dbReference type="ARBA" id="ARBA00023157"/>
    </source>
</evidence>
<feature type="domain" description="Kazal-like" evidence="6">
    <location>
        <begin position="78"/>
        <end position="130"/>
    </location>
</feature>
<feature type="domain" description="Kazal-like" evidence="6">
    <location>
        <begin position="408"/>
        <end position="456"/>
    </location>
</feature>
<dbReference type="EMBL" id="LN877950">
    <property type="protein sequence ID" value="CUV05794.1"/>
    <property type="molecule type" value="Genomic_DNA"/>
</dbReference>
<evidence type="ECO:0000256" key="5">
    <source>
        <dbReference type="SAM" id="SignalP"/>
    </source>
</evidence>
<feature type="domain" description="Kazal-like" evidence="6">
    <location>
        <begin position="1015"/>
        <end position="1066"/>
    </location>
</feature>
<feature type="domain" description="Kazal-like" evidence="6">
    <location>
        <begin position="264"/>
        <end position="316"/>
    </location>
</feature>
<dbReference type="VEuPathDB" id="CryptoDB:Chro.40405"/>
<dbReference type="CDD" id="cd00104">
    <property type="entry name" value="KAZAL_FS"/>
    <property type="match status" value="11"/>
</dbReference>
<dbReference type="VEuPathDB" id="CryptoDB:GY17_00001832"/>
<feature type="domain" description="Kazal-like" evidence="6">
    <location>
        <begin position="553"/>
        <end position="605"/>
    </location>
</feature>
<evidence type="ECO:0000313" key="7">
    <source>
        <dbReference type="EMBL" id="CUV05794.1"/>
    </source>
</evidence>
<dbReference type="PANTHER" id="PTHR10913:SF45">
    <property type="entry name" value="FOLLISTATIN, ISOFORM A-RELATED"/>
    <property type="match status" value="1"/>
</dbReference>
<gene>
    <name evidence="7" type="ORF">CHUDEA4_3550</name>
</gene>
<reference evidence="7" key="1">
    <citation type="submission" date="2015-08" db="EMBL/GenBank/DDBJ databases">
        <authorList>
            <person name="Babu N.S."/>
            <person name="Beckwith C.J."/>
            <person name="Beseler K.G."/>
            <person name="Brison A."/>
            <person name="Carone J.V."/>
            <person name="Caskin T.P."/>
            <person name="Diamond M."/>
            <person name="Durham M.E."/>
            <person name="Foxe J.M."/>
            <person name="Go M."/>
            <person name="Henderson B.A."/>
            <person name="Jones I.B."/>
            <person name="McGettigan J.A."/>
            <person name="Micheletti S.J."/>
            <person name="Nasrallah M.E."/>
            <person name="Ortiz D."/>
            <person name="Piller C.R."/>
            <person name="Privatt S.R."/>
            <person name="Schneider S.L."/>
            <person name="Sharp S."/>
            <person name="Smith T.C."/>
            <person name="Stanton J.D."/>
            <person name="Ullery H.E."/>
            <person name="Wilson R.J."/>
            <person name="Serrano M.G."/>
            <person name="Buck G."/>
            <person name="Lee V."/>
            <person name="Wang Y."/>
            <person name="Carvalho R."/>
            <person name="Voegtly L."/>
            <person name="Shi R."/>
            <person name="Duckworth R."/>
            <person name="Johnson A."/>
            <person name="Loviza R."/>
            <person name="Walstead R."/>
            <person name="Shah Z."/>
            <person name="Kiflezghi M."/>
            <person name="Wade K."/>
            <person name="Ball S.L."/>
            <person name="Bradley K.W."/>
            <person name="Asai D.J."/>
            <person name="Bowman C.A."/>
            <person name="Russell D.A."/>
            <person name="Pope W.H."/>
            <person name="Jacobs-Sera D."/>
            <person name="Hendrix R.W."/>
            <person name="Hatfull G.F."/>
        </authorList>
    </citation>
    <scope>NUCLEOTIDE SEQUENCE [LARGE SCALE GENOMIC DNA]</scope>
</reference>
<feature type="chain" id="PRO_5006627780" description="Kazal-like domain-containing protein" evidence="5">
    <location>
        <begin position="26"/>
        <end position="1299"/>
    </location>
</feature>
<feature type="domain" description="Kazal-like" evidence="6">
    <location>
        <begin position="712"/>
        <end position="763"/>
    </location>
</feature>
<feature type="domain" description="Kazal-like" evidence="6">
    <location>
        <begin position="861"/>
        <end position="912"/>
    </location>
</feature>
<organism evidence="7">
    <name type="scientific">Cryptosporidium hominis</name>
    <dbReference type="NCBI Taxonomy" id="237895"/>
    <lineage>
        <taxon>Eukaryota</taxon>
        <taxon>Sar</taxon>
        <taxon>Alveolata</taxon>
        <taxon>Apicomplexa</taxon>
        <taxon>Conoidasida</taxon>
        <taxon>Coccidia</taxon>
        <taxon>Eucoccidiorida</taxon>
        <taxon>Eimeriorina</taxon>
        <taxon>Cryptosporidiidae</taxon>
        <taxon>Cryptosporidium</taxon>
    </lineage>
</organism>
<feature type="domain" description="Kazal-like" evidence="6">
    <location>
        <begin position="194"/>
        <end position="246"/>
    </location>
</feature>
<dbReference type="PANTHER" id="PTHR10913">
    <property type="entry name" value="FOLLISTATIN-RELATED"/>
    <property type="match status" value="1"/>
</dbReference>